<organism evidence="1 2">
    <name type="scientific">Eumeta variegata</name>
    <name type="common">Bagworm moth</name>
    <name type="synonym">Eumeta japonica</name>
    <dbReference type="NCBI Taxonomy" id="151549"/>
    <lineage>
        <taxon>Eukaryota</taxon>
        <taxon>Metazoa</taxon>
        <taxon>Ecdysozoa</taxon>
        <taxon>Arthropoda</taxon>
        <taxon>Hexapoda</taxon>
        <taxon>Insecta</taxon>
        <taxon>Pterygota</taxon>
        <taxon>Neoptera</taxon>
        <taxon>Endopterygota</taxon>
        <taxon>Lepidoptera</taxon>
        <taxon>Glossata</taxon>
        <taxon>Ditrysia</taxon>
        <taxon>Tineoidea</taxon>
        <taxon>Psychidae</taxon>
        <taxon>Oiketicinae</taxon>
        <taxon>Eumeta</taxon>
    </lineage>
</organism>
<dbReference type="OrthoDB" id="6509413at2759"/>
<keyword evidence="2" id="KW-1185">Reference proteome</keyword>
<gene>
    <name evidence="1" type="ORF">EVAR_70156_1</name>
</gene>
<accession>A0A4C1SCH8</accession>
<dbReference type="AlphaFoldDB" id="A0A4C1SCH8"/>
<protein>
    <submittedName>
        <fullName evidence="1">Uncharacterized protein</fullName>
    </submittedName>
</protein>
<name>A0A4C1SCH8_EUMVA</name>
<dbReference type="Proteomes" id="UP000299102">
    <property type="component" value="Unassembled WGS sequence"/>
</dbReference>
<evidence type="ECO:0000313" key="2">
    <source>
        <dbReference type="Proteomes" id="UP000299102"/>
    </source>
</evidence>
<proteinExistence type="predicted"/>
<dbReference type="EMBL" id="BGZK01003286">
    <property type="protein sequence ID" value="GBO99555.1"/>
    <property type="molecule type" value="Genomic_DNA"/>
</dbReference>
<reference evidence="1 2" key="1">
    <citation type="journal article" date="2019" name="Commun. Biol.">
        <title>The bagworm genome reveals a unique fibroin gene that provides high tensile strength.</title>
        <authorList>
            <person name="Kono N."/>
            <person name="Nakamura H."/>
            <person name="Ohtoshi R."/>
            <person name="Tomita M."/>
            <person name="Numata K."/>
            <person name="Arakawa K."/>
        </authorList>
    </citation>
    <scope>NUCLEOTIDE SEQUENCE [LARGE SCALE GENOMIC DNA]</scope>
</reference>
<comment type="caution">
    <text evidence="1">The sequence shown here is derived from an EMBL/GenBank/DDBJ whole genome shotgun (WGS) entry which is preliminary data.</text>
</comment>
<evidence type="ECO:0000313" key="1">
    <source>
        <dbReference type="EMBL" id="GBO99555.1"/>
    </source>
</evidence>
<sequence length="240" mass="26904">MPLRFSYHRNSIVGLCGRGTGARFPKGSIDSYVVWVAGGEKRRKRGSCEGKLRTGTGNTRRRLELVSRVNKEVFLKILEEIAPKLPPGIRSTHLPAPTKLARYLAFVATGISGKDKEYSKFMSRAKCPEQCVKLTMHSVEHHAKWLTLDQSEENELLSKQNFQNICGLPVGVLQIAPSIIQKTILIMIVMPNTYEECEESRTIREELAHQTFVAHTTPVSLPESVKENSSNKICGLLLLF</sequence>